<gene>
    <name evidence="2" type="ORF">KP79_PYT10212</name>
</gene>
<keyword evidence="1" id="KW-1133">Transmembrane helix</keyword>
<protein>
    <submittedName>
        <fullName evidence="2">Uncharacterized protein</fullName>
    </submittedName>
</protein>
<reference evidence="2 3" key="1">
    <citation type="journal article" date="2017" name="Nat. Ecol. Evol.">
        <title>Scallop genome provides insights into evolution of bilaterian karyotype and development.</title>
        <authorList>
            <person name="Wang S."/>
            <person name="Zhang J."/>
            <person name="Jiao W."/>
            <person name="Li J."/>
            <person name="Xun X."/>
            <person name="Sun Y."/>
            <person name="Guo X."/>
            <person name="Huan P."/>
            <person name="Dong B."/>
            <person name="Zhang L."/>
            <person name="Hu X."/>
            <person name="Sun X."/>
            <person name="Wang J."/>
            <person name="Zhao C."/>
            <person name="Wang Y."/>
            <person name="Wang D."/>
            <person name="Huang X."/>
            <person name="Wang R."/>
            <person name="Lv J."/>
            <person name="Li Y."/>
            <person name="Zhang Z."/>
            <person name="Liu B."/>
            <person name="Lu W."/>
            <person name="Hui Y."/>
            <person name="Liang J."/>
            <person name="Zhou Z."/>
            <person name="Hou R."/>
            <person name="Li X."/>
            <person name="Liu Y."/>
            <person name="Li H."/>
            <person name="Ning X."/>
            <person name="Lin Y."/>
            <person name="Zhao L."/>
            <person name="Xing Q."/>
            <person name="Dou J."/>
            <person name="Li Y."/>
            <person name="Mao J."/>
            <person name="Guo H."/>
            <person name="Dou H."/>
            <person name="Li T."/>
            <person name="Mu C."/>
            <person name="Jiang W."/>
            <person name="Fu Q."/>
            <person name="Fu X."/>
            <person name="Miao Y."/>
            <person name="Liu J."/>
            <person name="Yu Q."/>
            <person name="Li R."/>
            <person name="Liao H."/>
            <person name="Li X."/>
            <person name="Kong Y."/>
            <person name="Jiang Z."/>
            <person name="Chourrout D."/>
            <person name="Li R."/>
            <person name="Bao Z."/>
        </authorList>
    </citation>
    <scope>NUCLEOTIDE SEQUENCE [LARGE SCALE GENOMIC DNA]</scope>
    <source>
        <strain evidence="2 3">PY_sf001</strain>
    </source>
</reference>
<keyword evidence="1" id="KW-0472">Membrane</keyword>
<sequence>MLLEKVNTVFLPIRVVRLCIDSMIKTSASLACKLCMCLIAEKNYLSDVNNGNLSELFGFLLIFPADMADLTTLELYWCPSLLLTFVTQIVGLVTPFWYQVTWVQQETIRTQHAGLFSVFNHADYFVICGGSDVCEDFDPNSSTSWNYDIGKTFLMAGSVFLLLGSVVSAPGCSKTIGTHFRMLARICRYAACLTLAGCLWIFVTFYCDTITYQAYRSFVSLQLGHSFYWTMLTGCVSLVFTCVLYTLTSIKDARVTQANLHDDIMHKDCIPYIMKSQLSAK</sequence>
<feature type="transmembrane region" description="Helical" evidence="1">
    <location>
        <begin position="186"/>
        <end position="206"/>
    </location>
</feature>
<evidence type="ECO:0000313" key="2">
    <source>
        <dbReference type="EMBL" id="OWF42614.1"/>
    </source>
</evidence>
<organism evidence="2 3">
    <name type="scientific">Mizuhopecten yessoensis</name>
    <name type="common">Japanese scallop</name>
    <name type="synonym">Patinopecten yessoensis</name>
    <dbReference type="NCBI Taxonomy" id="6573"/>
    <lineage>
        <taxon>Eukaryota</taxon>
        <taxon>Metazoa</taxon>
        <taxon>Spiralia</taxon>
        <taxon>Lophotrochozoa</taxon>
        <taxon>Mollusca</taxon>
        <taxon>Bivalvia</taxon>
        <taxon>Autobranchia</taxon>
        <taxon>Pteriomorphia</taxon>
        <taxon>Pectinida</taxon>
        <taxon>Pectinoidea</taxon>
        <taxon>Pectinidae</taxon>
        <taxon>Mizuhopecten</taxon>
    </lineage>
</organism>
<dbReference type="Gene3D" id="1.20.140.150">
    <property type="match status" value="1"/>
</dbReference>
<evidence type="ECO:0000313" key="3">
    <source>
        <dbReference type="Proteomes" id="UP000242188"/>
    </source>
</evidence>
<keyword evidence="1" id="KW-0812">Transmembrane</keyword>
<keyword evidence="3" id="KW-1185">Reference proteome</keyword>
<dbReference type="OrthoDB" id="10360366at2759"/>
<comment type="caution">
    <text evidence="2">The sequence shown here is derived from an EMBL/GenBank/DDBJ whole genome shotgun (WGS) entry which is preliminary data.</text>
</comment>
<dbReference type="EMBL" id="NEDP02005243">
    <property type="protein sequence ID" value="OWF42614.1"/>
    <property type="molecule type" value="Genomic_DNA"/>
</dbReference>
<feature type="transmembrane region" description="Helical" evidence="1">
    <location>
        <begin position="226"/>
        <end position="247"/>
    </location>
</feature>
<dbReference type="AlphaFoldDB" id="A0A210Q1I1"/>
<dbReference type="Proteomes" id="UP000242188">
    <property type="component" value="Unassembled WGS sequence"/>
</dbReference>
<name>A0A210Q1I1_MIZYE</name>
<accession>A0A210Q1I1</accession>
<proteinExistence type="predicted"/>
<feature type="transmembrane region" description="Helical" evidence="1">
    <location>
        <begin position="153"/>
        <end position="174"/>
    </location>
</feature>
<evidence type="ECO:0000256" key="1">
    <source>
        <dbReference type="SAM" id="Phobius"/>
    </source>
</evidence>
<feature type="transmembrane region" description="Helical" evidence="1">
    <location>
        <begin position="75"/>
        <end position="98"/>
    </location>
</feature>